<keyword evidence="3" id="KW-1185">Reference proteome</keyword>
<organism evidence="2 3">
    <name type="scientific">Nocardia cerradoensis</name>
    <dbReference type="NCBI Taxonomy" id="85688"/>
    <lineage>
        <taxon>Bacteria</taxon>
        <taxon>Bacillati</taxon>
        <taxon>Actinomycetota</taxon>
        <taxon>Actinomycetes</taxon>
        <taxon>Mycobacteriales</taxon>
        <taxon>Nocardiaceae</taxon>
        <taxon>Nocardia</taxon>
    </lineage>
</organism>
<name>A0A231HDY5_9NOCA</name>
<feature type="region of interest" description="Disordered" evidence="1">
    <location>
        <begin position="1"/>
        <end position="21"/>
    </location>
</feature>
<accession>A0A231HDY5</accession>
<dbReference type="InterPro" id="IPR055828">
    <property type="entry name" value="DUF7405"/>
</dbReference>
<evidence type="ECO:0000313" key="3">
    <source>
        <dbReference type="Proteomes" id="UP000215506"/>
    </source>
</evidence>
<evidence type="ECO:0000256" key="1">
    <source>
        <dbReference type="SAM" id="MobiDB-lite"/>
    </source>
</evidence>
<dbReference type="SUPFAM" id="SSF54909">
    <property type="entry name" value="Dimeric alpha+beta barrel"/>
    <property type="match status" value="1"/>
</dbReference>
<sequence length="355" mass="38968">MTRTRPAGQHEWEASFGRDELGRPVPPSRHLLILVDVVGTPDAAAARHLESALTDLERRYPHGRDGFLSTIGWGPTWWDRHTDHPGLIAVPARMSRYEDPILDTADAVFHIAGDHEDILADVRDTLFGESAGAQGEYLKVREVRTGFVGAGLPTAALPELGIPADAPLLFGFHSVLRGNQAPEPAITIASGPLAGGTTQHVSRIELDVQRWHALDRDRQAALLYGPTVTAAQAEKLNDDAPSDYDKYEQTVAEHGIVGHAQAAARARINNVPVINRRDFATLDDGRPGTHFVSLQRELRDFNNTRAIMNGADGPDYHKTVGARRRNGINAFFDVTHRATFGIPARELRAYPLHRS</sequence>
<feature type="compositionally biased region" description="Basic and acidic residues" evidence="1">
    <location>
        <begin position="8"/>
        <end position="21"/>
    </location>
</feature>
<dbReference type="InterPro" id="IPR011008">
    <property type="entry name" value="Dimeric_a/b-barrel"/>
</dbReference>
<dbReference type="Proteomes" id="UP000215506">
    <property type="component" value="Unassembled WGS sequence"/>
</dbReference>
<dbReference type="EMBL" id="NGAF01000001">
    <property type="protein sequence ID" value="OXR46917.1"/>
    <property type="molecule type" value="Genomic_DNA"/>
</dbReference>
<reference evidence="2 3" key="1">
    <citation type="submission" date="2017-07" db="EMBL/GenBank/DDBJ databases">
        <title>First draft Genome Sequence of Nocardia cerradoensis isolated from human infection.</title>
        <authorList>
            <person name="Carrasco G."/>
        </authorList>
    </citation>
    <scope>NUCLEOTIDE SEQUENCE [LARGE SCALE GENOMIC DNA]</scope>
    <source>
        <strain evidence="2 3">CNM20130759</strain>
    </source>
</reference>
<comment type="caution">
    <text evidence="2">The sequence shown here is derived from an EMBL/GenBank/DDBJ whole genome shotgun (WGS) entry which is preliminary data.</text>
</comment>
<dbReference type="AlphaFoldDB" id="A0A231HDY5"/>
<dbReference type="Pfam" id="PF24152">
    <property type="entry name" value="DUF7405"/>
    <property type="match status" value="1"/>
</dbReference>
<protein>
    <recommendedName>
        <fullName evidence="4">Peroxidase</fullName>
    </recommendedName>
</protein>
<evidence type="ECO:0008006" key="4">
    <source>
        <dbReference type="Google" id="ProtNLM"/>
    </source>
</evidence>
<evidence type="ECO:0000313" key="2">
    <source>
        <dbReference type="EMBL" id="OXR46917.1"/>
    </source>
</evidence>
<dbReference type="RefSeq" id="WP_094023978.1">
    <property type="nucleotide sequence ID" value="NZ_NGAF01000001.1"/>
</dbReference>
<proteinExistence type="predicted"/>
<gene>
    <name evidence="2" type="ORF">B7C42_00031</name>
</gene>